<dbReference type="VEuPathDB" id="FungiDB:BO71DRAFT_383421"/>
<protein>
    <submittedName>
        <fullName evidence="2">Uncharacterized protein</fullName>
    </submittedName>
</protein>
<dbReference type="PANTHER" id="PTHR31544:SF4">
    <property type="entry name" value="GAMMA-GLUTAMYLCYCLOTRANSFERASE-RELATED"/>
    <property type="match status" value="1"/>
</dbReference>
<dbReference type="InterPro" id="IPR045038">
    <property type="entry name" value="AIG2-like"/>
</dbReference>
<dbReference type="EMBL" id="KZ825915">
    <property type="protein sequence ID" value="PYH92499.1"/>
    <property type="molecule type" value="Genomic_DNA"/>
</dbReference>
<accession>A0A319D5M3</accession>
<dbReference type="SUPFAM" id="SSF110857">
    <property type="entry name" value="Gamma-glutamyl cyclotransferase-like"/>
    <property type="match status" value="1"/>
</dbReference>
<gene>
    <name evidence="2" type="ORF">BO71DRAFT_383421</name>
</gene>
<dbReference type="AlphaFoldDB" id="A0A319D5M3"/>
<evidence type="ECO:0000256" key="1">
    <source>
        <dbReference type="ARBA" id="ARBA00008861"/>
    </source>
</evidence>
<evidence type="ECO:0000313" key="2">
    <source>
        <dbReference type="EMBL" id="PYH92499.1"/>
    </source>
</evidence>
<dbReference type="Gene3D" id="3.10.490.10">
    <property type="entry name" value="Gamma-glutamyl cyclotransferase-like"/>
    <property type="match status" value="1"/>
</dbReference>
<dbReference type="PANTHER" id="PTHR31544">
    <property type="entry name" value="AIG2-LIKE PROTEIN D"/>
    <property type="match status" value="1"/>
</dbReference>
<reference evidence="2 3" key="1">
    <citation type="submission" date="2018-02" db="EMBL/GenBank/DDBJ databases">
        <title>The genomes of Aspergillus section Nigri reveals drivers in fungal speciation.</title>
        <authorList>
            <consortium name="DOE Joint Genome Institute"/>
            <person name="Vesth T.C."/>
            <person name="Nybo J."/>
            <person name="Theobald S."/>
            <person name="Brandl J."/>
            <person name="Frisvad J.C."/>
            <person name="Nielsen K.F."/>
            <person name="Lyhne E.K."/>
            <person name="Kogle M.E."/>
            <person name="Kuo A."/>
            <person name="Riley R."/>
            <person name="Clum A."/>
            <person name="Nolan M."/>
            <person name="Lipzen A."/>
            <person name="Salamov A."/>
            <person name="Henrissat B."/>
            <person name="Wiebenga A."/>
            <person name="De vries R.P."/>
            <person name="Grigoriev I.V."/>
            <person name="Mortensen U.H."/>
            <person name="Andersen M.R."/>
            <person name="Baker S.E."/>
        </authorList>
    </citation>
    <scope>NUCLEOTIDE SEQUENCE [LARGE SCALE GENOMIC DNA]</scope>
    <source>
        <strain evidence="2 3">CBS 707.79</strain>
    </source>
</reference>
<comment type="similarity">
    <text evidence="1">Belongs to the gamma-glutamylcyclotransferase family.</text>
</comment>
<name>A0A319D5M3_9EURO</name>
<dbReference type="OrthoDB" id="3262926at2759"/>
<evidence type="ECO:0000313" key="3">
    <source>
        <dbReference type="Proteomes" id="UP000247810"/>
    </source>
</evidence>
<dbReference type="InterPro" id="IPR036568">
    <property type="entry name" value="GGCT-like_sf"/>
</dbReference>
<sequence>MYDHFQLEMMAYAAKYADANSFRPCARPPFIIKPIHRTTRYKTSTFLVRLEGPLDTPAKVQKLAGAVATPIVKEGEGETGKATFCQITGAMKLAIQAAFSRSIFGPVFIHVNLAPKSLSEVSFAPSLGSEVDSTLPHNRAVDEGQVFLPGQKQYPVWYFLYGNLADPETLARLLGLDEMPVLRKATTQGGVVKSWGGKYEALVDGPASAVVDGWAYLVESEDAEETLRYYETDHYEVVRCEISTMADSEEVVKGLVFRFVGEC</sequence>
<organism evidence="2 3">
    <name type="scientific">Aspergillus ellipticus CBS 707.79</name>
    <dbReference type="NCBI Taxonomy" id="1448320"/>
    <lineage>
        <taxon>Eukaryota</taxon>
        <taxon>Fungi</taxon>
        <taxon>Dikarya</taxon>
        <taxon>Ascomycota</taxon>
        <taxon>Pezizomycotina</taxon>
        <taxon>Eurotiomycetes</taxon>
        <taxon>Eurotiomycetidae</taxon>
        <taxon>Eurotiales</taxon>
        <taxon>Aspergillaceae</taxon>
        <taxon>Aspergillus</taxon>
        <taxon>Aspergillus subgen. Circumdati</taxon>
    </lineage>
</organism>
<proteinExistence type="inferred from homology"/>
<dbReference type="Proteomes" id="UP000247810">
    <property type="component" value="Unassembled WGS sequence"/>
</dbReference>
<keyword evidence="3" id="KW-1185">Reference proteome</keyword>